<accession>A0A2M3ZND8</accession>
<feature type="chain" id="PRO_5014895374" evidence="1">
    <location>
        <begin position="20"/>
        <end position="79"/>
    </location>
</feature>
<dbReference type="PROSITE" id="PS51257">
    <property type="entry name" value="PROKAR_LIPOPROTEIN"/>
    <property type="match status" value="1"/>
</dbReference>
<sequence>MNKLLVAATAMMFSSGCQAVCRIRLLKAKQSTLISSFFRLPPVHTLRGFSTVFGLMMSRDASSVTSLFVLRSKMRKKLL</sequence>
<feature type="signal peptide" evidence="1">
    <location>
        <begin position="1"/>
        <end position="19"/>
    </location>
</feature>
<evidence type="ECO:0000256" key="1">
    <source>
        <dbReference type="SAM" id="SignalP"/>
    </source>
</evidence>
<name>A0A2M3ZND8_9DIPT</name>
<organism evidence="2">
    <name type="scientific">Anopheles braziliensis</name>
    <dbReference type="NCBI Taxonomy" id="58242"/>
    <lineage>
        <taxon>Eukaryota</taxon>
        <taxon>Metazoa</taxon>
        <taxon>Ecdysozoa</taxon>
        <taxon>Arthropoda</taxon>
        <taxon>Hexapoda</taxon>
        <taxon>Insecta</taxon>
        <taxon>Pterygota</taxon>
        <taxon>Neoptera</taxon>
        <taxon>Endopterygota</taxon>
        <taxon>Diptera</taxon>
        <taxon>Nematocera</taxon>
        <taxon>Culicoidea</taxon>
        <taxon>Culicidae</taxon>
        <taxon>Anophelinae</taxon>
        <taxon>Anopheles</taxon>
    </lineage>
</organism>
<proteinExistence type="predicted"/>
<dbReference type="AlphaFoldDB" id="A0A2M3ZND8"/>
<evidence type="ECO:0000313" key="2">
    <source>
        <dbReference type="EMBL" id="MBW30097.1"/>
    </source>
</evidence>
<keyword evidence="1" id="KW-0732">Signal</keyword>
<dbReference type="EMBL" id="GGFM01009346">
    <property type="protein sequence ID" value="MBW30097.1"/>
    <property type="molecule type" value="Transcribed_RNA"/>
</dbReference>
<reference evidence="2" key="1">
    <citation type="submission" date="2018-01" db="EMBL/GenBank/DDBJ databases">
        <title>An insight into the sialome of Amazonian anophelines.</title>
        <authorList>
            <person name="Ribeiro J.M."/>
            <person name="Scarpassa V."/>
            <person name="Calvo E."/>
        </authorList>
    </citation>
    <scope>NUCLEOTIDE SEQUENCE</scope>
    <source>
        <tissue evidence="2">Salivary glands</tissue>
    </source>
</reference>
<protein>
    <submittedName>
        <fullName evidence="2">Putative secreted peptide</fullName>
    </submittedName>
</protein>